<accession>A0A2W4ED14</accession>
<keyword evidence="2" id="KW-1185">Reference proteome</keyword>
<dbReference type="OrthoDB" id="7329378at2"/>
<dbReference type="InterPro" id="IPR029044">
    <property type="entry name" value="Nucleotide-diphossugar_trans"/>
</dbReference>
<dbReference type="EMBL" id="PCDP01000038">
    <property type="protein sequence ID" value="PZM12336.1"/>
    <property type="molecule type" value="Genomic_DNA"/>
</dbReference>
<dbReference type="Proteomes" id="UP000248925">
    <property type="component" value="Unassembled WGS sequence"/>
</dbReference>
<organism evidence="1 2">
    <name type="scientific">Rhizobium tubonense</name>
    <dbReference type="NCBI Taxonomy" id="484088"/>
    <lineage>
        <taxon>Bacteria</taxon>
        <taxon>Pseudomonadati</taxon>
        <taxon>Pseudomonadota</taxon>
        <taxon>Alphaproteobacteria</taxon>
        <taxon>Hyphomicrobiales</taxon>
        <taxon>Rhizobiaceae</taxon>
        <taxon>Rhizobium/Agrobacterium group</taxon>
        <taxon>Rhizobium</taxon>
    </lineage>
</organism>
<proteinExistence type="predicted"/>
<evidence type="ECO:0000313" key="1">
    <source>
        <dbReference type="EMBL" id="PZM12336.1"/>
    </source>
</evidence>
<evidence type="ECO:0008006" key="3">
    <source>
        <dbReference type="Google" id="ProtNLM"/>
    </source>
</evidence>
<reference evidence="1 2" key="1">
    <citation type="journal article" date="2018" name="Sci. Rep.">
        <title>Rhizobium tumorigenes sp. nov., a novel plant tumorigenic bacterium isolated from cane gall tumors on thornless blackberry.</title>
        <authorList>
            <person name="Kuzmanovi N."/>
            <person name="Smalla K."/>
            <person name="Gronow S."/>
            <person name="PuBawska J."/>
        </authorList>
    </citation>
    <scope>NUCLEOTIDE SEQUENCE [LARGE SCALE GENOMIC DNA]</scope>
    <source>
        <strain evidence="1 2">CCBAU 85046</strain>
    </source>
</reference>
<comment type="caution">
    <text evidence="1">The sequence shown here is derived from an EMBL/GenBank/DDBJ whole genome shotgun (WGS) entry which is preliminary data.</text>
</comment>
<dbReference type="AlphaFoldDB" id="A0A2W4ED14"/>
<protein>
    <recommendedName>
        <fullName evidence="3">Nucleotide-diphospho-sugar transferase domain-containing protein</fullName>
    </recommendedName>
</protein>
<sequence length="261" mass="28819">MAVFSGSIIGDLPVPANGSDVLLAACNDAYFRLFALDLIQSIELLGAPQAVHIHLLDPSDDVIREAESLRSSLKSVKLTFTADPCALARNLPHRQVYYTAARFLLAPLILKAGAKRLLIIDVDAVMNRSPWALFGAQTSASSGGFIFRRDMKRPWFKVLASAVFYNDSPQSIGLCDALARSLAATFKYRPKYHIDQILPYFVCTFAKRDVPNFETFDIPSNIMGYGYEADAAFWTVKGKSNIDRFLTERSKLLDSTVAAAI</sequence>
<dbReference type="SUPFAM" id="SSF53448">
    <property type="entry name" value="Nucleotide-diphospho-sugar transferases"/>
    <property type="match status" value="1"/>
</dbReference>
<gene>
    <name evidence="1" type="ORF">CPY51_19130</name>
</gene>
<name>A0A2W4ED14_9HYPH</name>
<evidence type="ECO:0000313" key="2">
    <source>
        <dbReference type="Proteomes" id="UP000248925"/>
    </source>
</evidence>